<organism evidence="1">
    <name type="scientific">viral metagenome</name>
    <dbReference type="NCBI Taxonomy" id="1070528"/>
    <lineage>
        <taxon>unclassified sequences</taxon>
        <taxon>metagenomes</taxon>
        <taxon>organismal metagenomes</taxon>
    </lineage>
</organism>
<protein>
    <submittedName>
        <fullName evidence="1">Uncharacterized protein</fullName>
    </submittedName>
</protein>
<proteinExistence type="predicted"/>
<reference evidence="1" key="1">
    <citation type="journal article" date="2020" name="Nature">
        <title>Giant virus diversity and host interactions through global metagenomics.</title>
        <authorList>
            <person name="Schulz F."/>
            <person name="Roux S."/>
            <person name="Paez-Espino D."/>
            <person name="Jungbluth S."/>
            <person name="Walsh D.A."/>
            <person name="Denef V.J."/>
            <person name="McMahon K.D."/>
            <person name="Konstantinidis K.T."/>
            <person name="Eloe-Fadrosh E.A."/>
            <person name="Kyrpides N.C."/>
            <person name="Woyke T."/>
        </authorList>
    </citation>
    <scope>NUCLEOTIDE SEQUENCE</scope>
    <source>
        <strain evidence="1">GVMAG-M-3300024336-7</strain>
    </source>
</reference>
<sequence length="757" mass="79502">MSSGIYGSSFHIRGTGDQHIKLKKTGIELDGTEAITYDAGWKLDLSVCNLTKSVDSGTWGQYLQLDGSGNLTYGTPAGGGSASELVNGSRTFEFDTSGRLLTTTNGSTMTDTIVLTPTTSGSFIVADSDGSVDLFTVTNTGDTAIGSSVVTAGSLTVASGGIGVTTGGLTMASTTGNISIGTTGTFVATASSGDTSTKGTLTVDGLSTLKGSINVDSAGNAFVKIDRASTTYSGVLRFLTGGTEKWTLGATSVTDTFSIGSSGGSIISITDAAPASAVITLYSDLITTSAITCGTLTATGDVTFGASDEGFFYMQTDTGATDMRIDSGVSFIIKNTDATPEPLFTFTSDSTPTSSSALFAGSLTVGDDLVVTGSATVGPTLTITSSTDATLKIYGGSGAGDDPAIYLRDSDGDTGDGFDILFDHNSDLLRFYAVDGGSKAEVMTLHRTTGVCAVDYLRKYSSSKYFIKVSDNRFRIGVPDTNYESSDTDVQLSLVNWATKSGVAGLTGTSPDDYYKQMMFISKNTANGYVKRMFMGWDTDNGKNTGKFGFISREPFAPDYAYRVLGYIYEGNTTANMNYTLNHFCIPKEDSLRLTAEQHIGEIVVATGIIKPIDARIPSISDAVPEVELCNVYKSKASVGIITGTIDEDGATTRDFKQSGMITTVMQIGDDGLRIQISSGGEGLVRINNRHGNIELGDLICSDIDSCGTKQDSEFVMSYTVAKCLQPCTFDLESTDYVCTESDGVRYALLGCFYIVN</sequence>
<dbReference type="EMBL" id="MN740267">
    <property type="protein sequence ID" value="QHT96796.1"/>
    <property type="molecule type" value="Genomic_DNA"/>
</dbReference>
<accession>A0A6C0IWK1</accession>
<name>A0A6C0IWK1_9ZZZZ</name>
<dbReference type="AlphaFoldDB" id="A0A6C0IWK1"/>
<evidence type="ECO:0000313" key="1">
    <source>
        <dbReference type="EMBL" id="QHT96796.1"/>
    </source>
</evidence>